<name>A0A9X3MY10_9ACTN</name>
<evidence type="ECO:0000313" key="9">
    <source>
        <dbReference type="EMBL" id="MDA0163222.1"/>
    </source>
</evidence>
<reference evidence="9" key="1">
    <citation type="submission" date="2022-10" db="EMBL/GenBank/DDBJ databases">
        <title>The WGS of Solirubrobacter ginsenosidimutans DSM 21036.</title>
        <authorList>
            <person name="Jiang Z."/>
        </authorList>
    </citation>
    <scope>NUCLEOTIDE SEQUENCE</scope>
    <source>
        <strain evidence="9">DSM 21036</strain>
    </source>
</reference>
<protein>
    <submittedName>
        <fullName evidence="9">MFS transporter</fullName>
    </submittedName>
</protein>
<feature type="transmembrane region" description="Helical" evidence="7">
    <location>
        <begin position="55"/>
        <end position="73"/>
    </location>
</feature>
<evidence type="ECO:0000256" key="2">
    <source>
        <dbReference type="ARBA" id="ARBA00022448"/>
    </source>
</evidence>
<feature type="transmembrane region" description="Helical" evidence="7">
    <location>
        <begin position="362"/>
        <end position="387"/>
    </location>
</feature>
<comment type="subcellular location">
    <subcellularLocation>
        <location evidence="1">Cell membrane</location>
        <topology evidence="1">Multi-pass membrane protein</topology>
    </subcellularLocation>
</comment>
<feature type="transmembrane region" description="Helical" evidence="7">
    <location>
        <begin position="204"/>
        <end position="224"/>
    </location>
</feature>
<keyword evidence="5 7" id="KW-1133">Transmembrane helix</keyword>
<keyword evidence="10" id="KW-1185">Reference proteome</keyword>
<dbReference type="PANTHER" id="PTHR42718">
    <property type="entry name" value="MAJOR FACILITATOR SUPERFAMILY MULTIDRUG TRANSPORTER MFSC"/>
    <property type="match status" value="1"/>
</dbReference>
<dbReference type="GO" id="GO:0005886">
    <property type="term" value="C:plasma membrane"/>
    <property type="evidence" value="ECO:0007669"/>
    <property type="project" value="UniProtKB-SubCell"/>
</dbReference>
<organism evidence="9 10">
    <name type="scientific">Solirubrobacter ginsenosidimutans</name>
    <dbReference type="NCBI Taxonomy" id="490573"/>
    <lineage>
        <taxon>Bacteria</taxon>
        <taxon>Bacillati</taxon>
        <taxon>Actinomycetota</taxon>
        <taxon>Thermoleophilia</taxon>
        <taxon>Solirubrobacterales</taxon>
        <taxon>Solirubrobacteraceae</taxon>
        <taxon>Solirubrobacter</taxon>
    </lineage>
</organism>
<feature type="transmembrane region" description="Helical" evidence="7">
    <location>
        <begin position="172"/>
        <end position="192"/>
    </location>
</feature>
<keyword evidence="4 7" id="KW-0812">Transmembrane</keyword>
<feature type="domain" description="Major facilitator superfamily (MFS) profile" evidence="8">
    <location>
        <begin position="19"/>
        <end position="502"/>
    </location>
</feature>
<feature type="transmembrane region" description="Helical" evidence="7">
    <location>
        <begin position="85"/>
        <end position="103"/>
    </location>
</feature>
<evidence type="ECO:0000256" key="3">
    <source>
        <dbReference type="ARBA" id="ARBA00022475"/>
    </source>
</evidence>
<sequence length="512" mass="53081">MKRTSLVSNSSPDPRRWWTLAVLCLSLLVIGLDNTILNVALPTMQRDLDASASQLQWIVDIYMLVFAGVLLTAGSLGDRFGRKRALSTGLLVFGLGSLGSALANSPELLIVMRGLMGIGGALIMPSTLSILTATFPANERGKAIGIWSGVSGIGIAIGPVAGGWLIEHASWSWIFLVNLPIVVGALVAGRFLVPESRDEAEPRLDPRGFVLSFVALSSLVWGLIEAPSRGWADGLVLAAFVFSALMLAVFVAWERRAPEPMLDLKLFRNPRFSASSVSISLAFFALFGVIFFLTQYLQEVRGYSALDAGLRTLPVAAGLVIGGPLSAKLTERFGIRVVVPFGLTAVAGALYLLTFADATSGYGLIAGALVVLGFGMASAMAPATDAIMGSLPESKMSVGSAINDTNRVAGGALGVAVLGSLLASGYRSDMDSAVSALPPQARELAQDSLAGGLAVAQRVGDGRLAAAAQDAFVSGMHTAALVAAAVALAGALVAAIFLPSMERAPAREAVTA</sequence>
<gene>
    <name evidence="9" type="ORF">OM076_23310</name>
</gene>
<dbReference type="CDD" id="cd17321">
    <property type="entry name" value="MFS_MMR_MDR_like"/>
    <property type="match status" value="1"/>
</dbReference>
<dbReference type="AlphaFoldDB" id="A0A9X3MY10"/>
<dbReference type="Pfam" id="PF07690">
    <property type="entry name" value="MFS_1"/>
    <property type="match status" value="1"/>
</dbReference>
<dbReference type="Proteomes" id="UP001149140">
    <property type="component" value="Unassembled WGS sequence"/>
</dbReference>
<dbReference type="InterPro" id="IPR004638">
    <property type="entry name" value="EmrB-like"/>
</dbReference>
<evidence type="ECO:0000256" key="1">
    <source>
        <dbReference type="ARBA" id="ARBA00004651"/>
    </source>
</evidence>
<feature type="transmembrane region" description="Helical" evidence="7">
    <location>
        <begin position="143"/>
        <end position="166"/>
    </location>
</feature>
<dbReference type="PROSITE" id="PS50850">
    <property type="entry name" value="MFS"/>
    <property type="match status" value="1"/>
</dbReference>
<dbReference type="EMBL" id="JAPDOD010000023">
    <property type="protein sequence ID" value="MDA0163222.1"/>
    <property type="molecule type" value="Genomic_DNA"/>
</dbReference>
<evidence type="ECO:0000256" key="5">
    <source>
        <dbReference type="ARBA" id="ARBA00022989"/>
    </source>
</evidence>
<keyword evidence="2" id="KW-0813">Transport</keyword>
<keyword evidence="6 7" id="KW-0472">Membrane</keyword>
<accession>A0A9X3MY10</accession>
<dbReference type="NCBIfam" id="TIGR00711">
    <property type="entry name" value="efflux_EmrB"/>
    <property type="match status" value="1"/>
</dbReference>
<evidence type="ECO:0000256" key="6">
    <source>
        <dbReference type="ARBA" id="ARBA00023136"/>
    </source>
</evidence>
<evidence type="ECO:0000259" key="8">
    <source>
        <dbReference type="PROSITE" id="PS50850"/>
    </source>
</evidence>
<feature type="transmembrane region" description="Helical" evidence="7">
    <location>
        <begin position="337"/>
        <end position="356"/>
    </location>
</feature>
<dbReference type="InterPro" id="IPR011701">
    <property type="entry name" value="MFS"/>
</dbReference>
<dbReference type="InterPro" id="IPR036259">
    <property type="entry name" value="MFS_trans_sf"/>
</dbReference>
<proteinExistence type="predicted"/>
<dbReference type="GO" id="GO:0022857">
    <property type="term" value="F:transmembrane transporter activity"/>
    <property type="evidence" value="ECO:0007669"/>
    <property type="project" value="InterPro"/>
</dbReference>
<comment type="caution">
    <text evidence="9">The sequence shown here is derived from an EMBL/GenBank/DDBJ whole genome shotgun (WGS) entry which is preliminary data.</text>
</comment>
<dbReference type="PRINTS" id="PR01036">
    <property type="entry name" value="TCRTETB"/>
</dbReference>
<dbReference type="RefSeq" id="WP_270042464.1">
    <property type="nucleotide sequence ID" value="NZ_JAPDOD010000023.1"/>
</dbReference>
<feature type="transmembrane region" description="Helical" evidence="7">
    <location>
        <begin position="274"/>
        <end position="296"/>
    </location>
</feature>
<evidence type="ECO:0000313" key="10">
    <source>
        <dbReference type="Proteomes" id="UP001149140"/>
    </source>
</evidence>
<dbReference type="SUPFAM" id="SSF103473">
    <property type="entry name" value="MFS general substrate transporter"/>
    <property type="match status" value="1"/>
</dbReference>
<dbReference type="PANTHER" id="PTHR42718:SF42">
    <property type="entry name" value="EXPORT PROTEIN"/>
    <property type="match status" value="1"/>
</dbReference>
<dbReference type="Gene3D" id="1.20.1250.20">
    <property type="entry name" value="MFS general substrate transporter like domains"/>
    <property type="match status" value="1"/>
</dbReference>
<feature type="transmembrane region" description="Helical" evidence="7">
    <location>
        <begin position="109"/>
        <end position="131"/>
    </location>
</feature>
<evidence type="ECO:0000256" key="4">
    <source>
        <dbReference type="ARBA" id="ARBA00022692"/>
    </source>
</evidence>
<evidence type="ECO:0000256" key="7">
    <source>
        <dbReference type="SAM" id="Phobius"/>
    </source>
</evidence>
<dbReference type="InterPro" id="IPR020846">
    <property type="entry name" value="MFS_dom"/>
</dbReference>
<feature type="transmembrane region" description="Helical" evidence="7">
    <location>
        <begin position="479"/>
        <end position="498"/>
    </location>
</feature>
<feature type="transmembrane region" description="Helical" evidence="7">
    <location>
        <begin position="230"/>
        <end position="253"/>
    </location>
</feature>
<dbReference type="Gene3D" id="1.20.1720.10">
    <property type="entry name" value="Multidrug resistance protein D"/>
    <property type="match status" value="1"/>
</dbReference>
<keyword evidence="3" id="KW-1003">Cell membrane</keyword>